<dbReference type="Pfam" id="PF25977">
    <property type="entry name" value="DZIP1"/>
    <property type="match status" value="1"/>
</dbReference>
<evidence type="ECO:0000313" key="5">
    <source>
        <dbReference type="Proteomes" id="UP001642520"/>
    </source>
</evidence>
<feature type="compositionally biased region" description="Low complexity" evidence="2">
    <location>
        <begin position="433"/>
        <end position="452"/>
    </location>
</feature>
<keyword evidence="5" id="KW-1185">Reference proteome</keyword>
<proteinExistence type="predicted"/>
<feature type="domain" description="C2H2-type" evidence="3">
    <location>
        <begin position="2"/>
        <end position="23"/>
    </location>
</feature>
<dbReference type="Proteomes" id="UP001642520">
    <property type="component" value="Unassembled WGS sequence"/>
</dbReference>
<sequence length="910" mass="105167">MCPHCSKTFISPMFVSAHIIRRHMYTSDLYMSSSPIHDHYRSETEKLYNEIKNLKERLNETERVIRNESERVSNKKTLDYDKNQPEKETKNFKYVNKSEENSEYKGYQEEIKNLKTMLFDEIHNLRQKEKAMYDCTTETNVEALINKQEKEFQKLKDQLLEKLTPNIESMHAKLCAQEKYWMSKIEQLENQHYQDIERLTTELKLTQKAADDMKIKYEAKVSDLKHQTAKQSDMLIEQNKQLHSISHEINVSQINEKNIDLESNSLRKHRQSIMLDQSNTDFKKSTENSLNQNDIIDTKIEQITLGNSTIDTTVSSSLPSKVFPLTMENRFLETTYSSNPKENIEQKSVKSVKNTKLDHVTNFEKDLKCSSLSDISDSDDLMSERGNKYTCTKNNNLTITDLSEYNINKVQDTLSTNIDKYLSNIKNKKSEDNLSSARNSESSTSDSSTKSINTIHNNSLLHQHKTNSVLSLKNKKTTDRTSFHKKLQASLKEAFEQKLKDLGIDPEWQGIPKATFKQKMDILKHHHKLAVKKSPKYHQTKLKIIEEVRDKIYRKEKATENLKQIKKSPLHRVVTNLKSTNESGIMEVNDQEDSGNHVSTLQTVMSNKFHSAQEYNHLIEDIIEDKSTLTKAKKFGNYKTVERIMQFPPNSIKSLEDLEHTINSQEHSTRRDSLSKIKPLHNSETLKIMTNDRDISNNKSIQKSMDNSNMQQELKDIYTSPKHNKSVLKSMSTSKTSLTKKKVLFDLANERDKESPSEDDIKKEELNDSNWNTSRKQLFGSEDYKNSSAIVLKTAQSDKIAELSRKLEAQLNMVRQKPAGSVETIFSSKYIQNKENQNKSNEQINSTDARNSLLDNQLHMSVSVSKKTNDSLPQPAPRNVKDKTSETLYAESISEISDLDSDIDKILKLQ</sequence>
<evidence type="ECO:0000256" key="1">
    <source>
        <dbReference type="SAM" id="Coils"/>
    </source>
</evidence>
<protein>
    <recommendedName>
        <fullName evidence="3">C2H2-type domain-containing protein</fullName>
    </recommendedName>
</protein>
<evidence type="ECO:0000256" key="2">
    <source>
        <dbReference type="SAM" id="MobiDB-lite"/>
    </source>
</evidence>
<name>A0ABP1ND11_XYLVO</name>
<accession>A0ABP1ND11</accession>
<dbReference type="InterPro" id="IPR058883">
    <property type="entry name" value="DZIP1_dom"/>
</dbReference>
<organism evidence="4 5">
    <name type="scientific">Xylocopa violacea</name>
    <name type="common">Violet carpenter bee</name>
    <name type="synonym">Apis violacea</name>
    <dbReference type="NCBI Taxonomy" id="135666"/>
    <lineage>
        <taxon>Eukaryota</taxon>
        <taxon>Metazoa</taxon>
        <taxon>Ecdysozoa</taxon>
        <taxon>Arthropoda</taxon>
        <taxon>Hexapoda</taxon>
        <taxon>Insecta</taxon>
        <taxon>Pterygota</taxon>
        <taxon>Neoptera</taxon>
        <taxon>Endopterygota</taxon>
        <taxon>Hymenoptera</taxon>
        <taxon>Apocrita</taxon>
        <taxon>Aculeata</taxon>
        <taxon>Apoidea</taxon>
        <taxon>Anthophila</taxon>
        <taxon>Apidae</taxon>
        <taxon>Xylocopa</taxon>
        <taxon>Xylocopa</taxon>
    </lineage>
</organism>
<evidence type="ECO:0000259" key="3">
    <source>
        <dbReference type="PROSITE" id="PS00028"/>
    </source>
</evidence>
<dbReference type="PROSITE" id="PS00028">
    <property type="entry name" value="ZINC_FINGER_C2H2_1"/>
    <property type="match status" value="1"/>
</dbReference>
<gene>
    <name evidence="4" type="ORF">XYLVIOL_LOCUS2916</name>
</gene>
<feature type="region of interest" description="Disordered" evidence="2">
    <location>
        <begin position="863"/>
        <end position="885"/>
    </location>
</feature>
<feature type="region of interest" description="Disordered" evidence="2">
    <location>
        <begin position="749"/>
        <end position="768"/>
    </location>
</feature>
<reference evidence="4 5" key="1">
    <citation type="submission" date="2024-08" db="EMBL/GenBank/DDBJ databases">
        <authorList>
            <person name="Will J Nash"/>
            <person name="Angela Man"/>
            <person name="Seanna McTaggart"/>
            <person name="Kendall Baker"/>
            <person name="Tom Barker"/>
            <person name="Leah Catchpole"/>
            <person name="Alex Durrant"/>
            <person name="Karim Gharbi"/>
            <person name="Naomi Irish"/>
            <person name="Gemy Kaithakottil"/>
            <person name="Debby Ku"/>
            <person name="Aaliyah Providence"/>
            <person name="Felix Shaw"/>
            <person name="David Swarbreck"/>
            <person name="Chris Watkins"/>
            <person name="Ann M. McCartney"/>
            <person name="Giulio Formenti"/>
            <person name="Alice Mouton"/>
            <person name="Noel Vella"/>
            <person name="Bjorn M von Reumont"/>
            <person name="Adriana Vella"/>
            <person name="Wilfried Haerty"/>
        </authorList>
    </citation>
    <scope>NUCLEOTIDE SEQUENCE [LARGE SCALE GENOMIC DNA]</scope>
</reference>
<comment type="caution">
    <text evidence="4">The sequence shown here is derived from an EMBL/GenBank/DDBJ whole genome shotgun (WGS) entry which is preliminary data.</text>
</comment>
<feature type="compositionally biased region" description="Polar residues" evidence="2">
    <location>
        <begin position="863"/>
        <end position="872"/>
    </location>
</feature>
<dbReference type="InterPro" id="IPR013087">
    <property type="entry name" value="Znf_C2H2_type"/>
</dbReference>
<dbReference type="EMBL" id="CAXAJV020001288">
    <property type="protein sequence ID" value="CAL7937799.1"/>
    <property type="molecule type" value="Genomic_DNA"/>
</dbReference>
<feature type="coiled-coil region" evidence="1">
    <location>
        <begin position="37"/>
        <end position="71"/>
    </location>
</feature>
<feature type="coiled-coil region" evidence="1">
    <location>
        <begin position="97"/>
        <end position="158"/>
    </location>
</feature>
<feature type="compositionally biased region" description="Basic and acidic residues" evidence="2">
    <location>
        <begin position="749"/>
        <end position="766"/>
    </location>
</feature>
<keyword evidence="1" id="KW-0175">Coiled coil</keyword>
<feature type="region of interest" description="Disordered" evidence="2">
    <location>
        <begin position="430"/>
        <end position="452"/>
    </location>
</feature>
<evidence type="ECO:0000313" key="4">
    <source>
        <dbReference type="EMBL" id="CAL7937799.1"/>
    </source>
</evidence>